<dbReference type="AlphaFoldDB" id="A0A6M6E880"/>
<reference evidence="1 2" key="1">
    <citation type="submission" date="2019-10" db="EMBL/GenBank/DDBJ databases">
        <title>Complete genome sequences for adaption low water activity.</title>
        <authorList>
            <person name="Zhao L."/>
            <person name="Zhong J."/>
        </authorList>
    </citation>
    <scope>NUCLEOTIDE SEQUENCE [LARGE SCALE GENOMIC DNA]</scope>
    <source>
        <strain evidence="1 2">FDU301</strain>
        <plasmid evidence="2">pfdu301a</plasmid>
    </source>
</reference>
<evidence type="ECO:0000313" key="1">
    <source>
        <dbReference type="EMBL" id="QJX80638.1"/>
    </source>
</evidence>
<dbReference type="EMBL" id="CP045273">
    <property type="protein sequence ID" value="QJX80638.1"/>
    <property type="molecule type" value="Genomic_DNA"/>
</dbReference>
<protein>
    <submittedName>
        <fullName evidence="1">Uncharacterized protein</fullName>
    </submittedName>
</protein>
<dbReference type="RefSeq" id="WP_171778633.1">
    <property type="nucleotide sequence ID" value="NZ_CP045273.1"/>
</dbReference>
<proteinExistence type="predicted"/>
<keyword evidence="1" id="KW-0614">Plasmid</keyword>
<name>A0A6M6E880_PRIMG</name>
<organism evidence="1 2">
    <name type="scientific">Priestia megaterium</name>
    <name type="common">Bacillus megaterium</name>
    <dbReference type="NCBI Taxonomy" id="1404"/>
    <lineage>
        <taxon>Bacteria</taxon>
        <taxon>Bacillati</taxon>
        <taxon>Bacillota</taxon>
        <taxon>Bacilli</taxon>
        <taxon>Bacillales</taxon>
        <taxon>Bacillaceae</taxon>
        <taxon>Priestia</taxon>
    </lineage>
</organism>
<gene>
    <name evidence="1" type="ORF">FDZ14_31605</name>
</gene>
<accession>A0A6M6E880</accession>
<geneLocation type="plasmid" evidence="2">
    <name>pfdu301a</name>
</geneLocation>
<sequence length="59" mass="6683">MIGNKVLLLASIQVRGRVSISKSFVNYSELYTAAKEFLESEGIIYTVKEMKEKTIITQL</sequence>
<dbReference type="Proteomes" id="UP000501076">
    <property type="component" value="Plasmid pFDU301A"/>
</dbReference>
<evidence type="ECO:0000313" key="2">
    <source>
        <dbReference type="Proteomes" id="UP000501076"/>
    </source>
</evidence>